<evidence type="ECO:0000256" key="2">
    <source>
        <dbReference type="RuleBase" id="RU000363"/>
    </source>
</evidence>
<dbReference type="EMBL" id="JAKMXF010000297">
    <property type="protein sequence ID" value="KAI6652878.1"/>
    <property type="molecule type" value="Genomic_DNA"/>
</dbReference>
<accession>A0AAV7JVA8</accession>
<evidence type="ECO:0000256" key="1">
    <source>
        <dbReference type="ARBA" id="ARBA00023002"/>
    </source>
</evidence>
<dbReference type="PANTHER" id="PTHR43157:SF64">
    <property type="entry name" value="RETINOL DEHYDROGENASE 14"/>
    <property type="match status" value="1"/>
</dbReference>
<keyword evidence="3" id="KW-0472">Membrane</keyword>
<dbReference type="Pfam" id="PF00106">
    <property type="entry name" value="adh_short"/>
    <property type="match status" value="1"/>
</dbReference>
<dbReference type="GO" id="GO:0016491">
    <property type="term" value="F:oxidoreductase activity"/>
    <property type="evidence" value="ECO:0007669"/>
    <property type="project" value="UniProtKB-KW"/>
</dbReference>
<dbReference type="InterPro" id="IPR036291">
    <property type="entry name" value="NAD(P)-bd_dom_sf"/>
</dbReference>
<comment type="similarity">
    <text evidence="2">Belongs to the short-chain dehydrogenases/reductases (SDR) family.</text>
</comment>
<proteinExistence type="inferred from homology"/>
<protein>
    <submittedName>
        <fullName evidence="4">Retinol dehydrogenase 13-like</fullName>
    </submittedName>
</protein>
<dbReference type="PRINTS" id="PR00081">
    <property type="entry name" value="GDHRDH"/>
</dbReference>
<evidence type="ECO:0000313" key="5">
    <source>
        <dbReference type="Proteomes" id="UP001165289"/>
    </source>
</evidence>
<dbReference type="InterPro" id="IPR002347">
    <property type="entry name" value="SDR_fam"/>
</dbReference>
<evidence type="ECO:0000256" key="3">
    <source>
        <dbReference type="SAM" id="Phobius"/>
    </source>
</evidence>
<keyword evidence="3" id="KW-1133">Transmembrane helix</keyword>
<dbReference type="CDD" id="cd05327">
    <property type="entry name" value="retinol-DH_like_SDR_c_like"/>
    <property type="match status" value="1"/>
</dbReference>
<keyword evidence="1" id="KW-0560">Oxidoreductase</keyword>
<comment type="caution">
    <text evidence="4">The sequence shown here is derived from an EMBL/GenBank/DDBJ whole genome shotgun (WGS) entry which is preliminary data.</text>
</comment>
<dbReference type="PANTHER" id="PTHR43157">
    <property type="entry name" value="PHOSPHATIDYLINOSITOL-GLYCAN BIOSYNTHESIS CLASS F PROTEIN-RELATED"/>
    <property type="match status" value="1"/>
</dbReference>
<dbReference type="Proteomes" id="UP001165289">
    <property type="component" value="Unassembled WGS sequence"/>
</dbReference>
<dbReference type="PRINTS" id="PR00080">
    <property type="entry name" value="SDRFAMILY"/>
</dbReference>
<name>A0AAV7JVA8_9METZ</name>
<dbReference type="AlphaFoldDB" id="A0AAV7JVA8"/>
<reference evidence="4 5" key="1">
    <citation type="journal article" date="2023" name="BMC Biol.">
        <title>The compact genome of the sponge Oopsacas minuta (Hexactinellida) is lacking key metazoan core genes.</title>
        <authorList>
            <person name="Santini S."/>
            <person name="Schenkelaars Q."/>
            <person name="Jourda C."/>
            <person name="Duchesne M."/>
            <person name="Belahbib H."/>
            <person name="Rocher C."/>
            <person name="Selva M."/>
            <person name="Riesgo A."/>
            <person name="Vervoort M."/>
            <person name="Leys S.P."/>
            <person name="Kodjabachian L."/>
            <person name="Le Bivic A."/>
            <person name="Borchiellini C."/>
            <person name="Claverie J.M."/>
            <person name="Renard E."/>
        </authorList>
    </citation>
    <scope>NUCLEOTIDE SEQUENCE [LARGE SCALE GENOMIC DNA]</scope>
    <source>
        <strain evidence="4">SPO-2</strain>
    </source>
</reference>
<organism evidence="4 5">
    <name type="scientific">Oopsacas minuta</name>
    <dbReference type="NCBI Taxonomy" id="111878"/>
    <lineage>
        <taxon>Eukaryota</taxon>
        <taxon>Metazoa</taxon>
        <taxon>Porifera</taxon>
        <taxon>Hexactinellida</taxon>
        <taxon>Hexasterophora</taxon>
        <taxon>Lyssacinosida</taxon>
        <taxon>Leucopsacidae</taxon>
        <taxon>Oopsacas</taxon>
    </lineage>
</organism>
<gene>
    <name evidence="4" type="ORF">LOD99_4264</name>
</gene>
<keyword evidence="3" id="KW-0812">Transmembrane</keyword>
<dbReference type="SUPFAM" id="SSF51735">
    <property type="entry name" value="NAD(P)-binding Rossmann-fold domains"/>
    <property type="match status" value="1"/>
</dbReference>
<keyword evidence="5" id="KW-1185">Reference proteome</keyword>
<evidence type="ECO:0000313" key="4">
    <source>
        <dbReference type="EMBL" id="KAI6652878.1"/>
    </source>
</evidence>
<sequence>MVTIQTVCIIEIILFFIFPLILLIPIPTLWLSIVPASSILHFLFYGHIFDMFNIRRKCPGVRLDGKTVIVTGGNSGIGYATALDLAKRGARVIIGCRNEARGSEAERNLRTESSSELIFFRQIDLGSMASIKEFSQKLLSEEARIDILINNAGLLSDTPEDTVDGFELAFGVNHLGPFYLTHLLLNRIKESAPSRIINVSSIAHKLGTPYLTPENVRRGNGCGISHNYAKSKLANVLFTVELAERLRLSGVETYSVHPGFVQTNISSATRDTLLSGMFLDTPTQGAKTSIYCAVSDKVLGKSGKYFANSSEGYLFWFVNKTTARKLWIMSEDMLGIDTNKI</sequence>
<dbReference type="Gene3D" id="3.40.50.720">
    <property type="entry name" value="NAD(P)-binding Rossmann-like Domain"/>
    <property type="match status" value="1"/>
</dbReference>
<feature type="transmembrane region" description="Helical" evidence="3">
    <location>
        <begin position="7"/>
        <end position="24"/>
    </location>
</feature>